<dbReference type="EMBL" id="GBRH01159363">
    <property type="protein sequence ID" value="JAE38533.1"/>
    <property type="molecule type" value="Transcribed_RNA"/>
</dbReference>
<sequence length="81" mass="9543">MHSRAPCIRTRQSFIVVSRRKHQSYRRTNISCDIDLKVAIVKHRCFFLGGFREIDYTYICKMANSKVVEKLTGYKDLRSEA</sequence>
<protein>
    <submittedName>
        <fullName evidence="1">Uncharacterized protein</fullName>
    </submittedName>
</protein>
<name>A0A0A9I056_ARUDO</name>
<evidence type="ECO:0000313" key="1">
    <source>
        <dbReference type="EMBL" id="JAE38533.1"/>
    </source>
</evidence>
<reference evidence="1" key="2">
    <citation type="journal article" date="2015" name="Data Brief">
        <title>Shoot transcriptome of the giant reed, Arundo donax.</title>
        <authorList>
            <person name="Barrero R.A."/>
            <person name="Guerrero F.D."/>
            <person name="Moolhuijzen P."/>
            <person name="Goolsby J.A."/>
            <person name="Tidwell J."/>
            <person name="Bellgard S.E."/>
            <person name="Bellgard M.I."/>
        </authorList>
    </citation>
    <scope>NUCLEOTIDE SEQUENCE</scope>
    <source>
        <tissue evidence="1">Shoot tissue taken approximately 20 cm above the soil surface</tissue>
    </source>
</reference>
<organism evidence="1">
    <name type="scientific">Arundo donax</name>
    <name type="common">Giant reed</name>
    <name type="synonym">Donax arundinaceus</name>
    <dbReference type="NCBI Taxonomy" id="35708"/>
    <lineage>
        <taxon>Eukaryota</taxon>
        <taxon>Viridiplantae</taxon>
        <taxon>Streptophyta</taxon>
        <taxon>Embryophyta</taxon>
        <taxon>Tracheophyta</taxon>
        <taxon>Spermatophyta</taxon>
        <taxon>Magnoliopsida</taxon>
        <taxon>Liliopsida</taxon>
        <taxon>Poales</taxon>
        <taxon>Poaceae</taxon>
        <taxon>PACMAD clade</taxon>
        <taxon>Arundinoideae</taxon>
        <taxon>Arundineae</taxon>
        <taxon>Arundo</taxon>
    </lineage>
</organism>
<dbReference type="AlphaFoldDB" id="A0A0A9I056"/>
<proteinExistence type="predicted"/>
<accession>A0A0A9I056</accession>
<reference evidence="1" key="1">
    <citation type="submission" date="2014-09" db="EMBL/GenBank/DDBJ databases">
        <authorList>
            <person name="Magalhaes I.L.F."/>
            <person name="Oliveira U."/>
            <person name="Santos F.R."/>
            <person name="Vidigal T.H.D.A."/>
            <person name="Brescovit A.D."/>
            <person name="Santos A.J."/>
        </authorList>
    </citation>
    <scope>NUCLEOTIDE SEQUENCE</scope>
    <source>
        <tissue evidence="1">Shoot tissue taken approximately 20 cm above the soil surface</tissue>
    </source>
</reference>